<dbReference type="Proteomes" id="UP000014760">
    <property type="component" value="Unassembled WGS sequence"/>
</dbReference>
<evidence type="ECO:0000313" key="1">
    <source>
        <dbReference type="EMBL" id="ELT96702.1"/>
    </source>
</evidence>
<keyword evidence="3" id="KW-1185">Reference proteome</keyword>
<evidence type="ECO:0000313" key="3">
    <source>
        <dbReference type="Proteomes" id="UP000014760"/>
    </source>
</evidence>
<sequence>MKSLAECICEFYNPDEVYVAREMLWDVYGQPITACGAKKTRRVQPPADIQTARPFADDITSWVGMLVNSHPEEMCTKFYALDLRRVPPCPLEEINMFSVVAKITALEKSLEASLNANASCPLPDDMMRTDTQGATANHTDPDPCWTKVVKKRTQKVEVRKKVCSAVKALPVVTGVGTDANLKGNL</sequence>
<accession>R7TSW7</accession>
<dbReference type="HOGENOM" id="CLU_087809_0_0_1"/>
<organism evidence="1">
    <name type="scientific">Capitella teleta</name>
    <name type="common">Polychaete worm</name>
    <dbReference type="NCBI Taxonomy" id="283909"/>
    <lineage>
        <taxon>Eukaryota</taxon>
        <taxon>Metazoa</taxon>
        <taxon>Spiralia</taxon>
        <taxon>Lophotrochozoa</taxon>
        <taxon>Annelida</taxon>
        <taxon>Polychaeta</taxon>
        <taxon>Sedentaria</taxon>
        <taxon>Scolecida</taxon>
        <taxon>Capitellidae</taxon>
        <taxon>Capitella</taxon>
    </lineage>
</organism>
<dbReference type="AlphaFoldDB" id="R7TSW7"/>
<name>R7TSW7_CAPTE</name>
<gene>
    <name evidence="1" type="ORF">CAPTEDRAFT_186351</name>
</gene>
<reference evidence="3" key="1">
    <citation type="submission" date="2012-12" db="EMBL/GenBank/DDBJ databases">
        <authorList>
            <person name="Hellsten U."/>
            <person name="Grimwood J."/>
            <person name="Chapman J.A."/>
            <person name="Shapiro H."/>
            <person name="Aerts A."/>
            <person name="Otillar R.P."/>
            <person name="Terry A.Y."/>
            <person name="Boore J.L."/>
            <person name="Simakov O."/>
            <person name="Marletaz F."/>
            <person name="Cho S.-J."/>
            <person name="Edsinger-Gonzales E."/>
            <person name="Havlak P."/>
            <person name="Kuo D.-H."/>
            <person name="Larsson T."/>
            <person name="Lv J."/>
            <person name="Arendt D."/>
            <person name="Savage R."/>
            <person name="Osoegawa K."/>
            <person name="de Jong P."/>
            <person name="Lindberg D.R."/>
            <person name="Seaver E.C."/>
            <person name="Weisblat D.A."/>
            <person name="Putnam N.H."/>
            <person name="Grigoriev I.V."/>
            <person name="Rokhsar D.S."/>
        </authorList>
    </citation>
    <scope>NUCLEOTIDE SEQUENCE</scope>
    <source>
        <strain evidence="3">I ESC-2004</strain>
    </source>
</reference>
<dbReference type="EMBL" id="KB308745">
    <property type="protein sequence ID" value="ELT96702.1"/>
    <property type="molecule type" value="Genomic_DNA"/>
</dbReference>
<protein>
    <submittedName>
        <fullName evidence="1 2">Uncharacterized protein</fullName>
    </submittedName>
</protein>
<proteinExistence type="predicted"/>
<evidence type="ECO:0000313" key="2">
    <source>
        <dbReference type="EnsemblMetazoa" id="CapteP186351"/>
    </source>
</evidence>
<reference evidence="1 3" key="2">
    <citation type="journal article" date="2013" name="Nature">
        <title>Insights into bilaterian evolution from three spiralian genomes.</title>
        <authorList>
            <person name="Simakov O."/>
            <person name="Marletaz F."/>
            <person name="Cho S.J."/>
            <person name="Edsinger-Gonzales E."/>
            <person name="Havlak P."/>
            <person name="Hellsten U."/>
            <person name="Kuo D.H."/>
            <person name="Larsson T."/>
            <person name="Lv J."/>
            <person name="Arendt D."/>
            <person name="Savage R."/>
            <person name="Osoegawa K."/>
            <person name="de Jong P."/>
            <person name="Grimwood J."/>
            <person name="Chapman J.A."/>
            <person name="Shapiro H."/>
            <person name="Aerts A."/>
            <person name="Otillar R.P."/>
            <person name="Terry A.Y."/>
            <person name="Boore J.L."/>
            <person name="Grigoriev I.V."/>
            <person name="Lindberg D.R."/>
            <person name="Seaver E.C."/>
            <person name="Weisblat D.A."/>
            <person name="Putnam N.H."/>
            <person name="Rokhsar D.S."/>
        </authorList>
    </citation>
    <scope>NUCLEOTIDE SEQUENCE</scope>
    <source>
        <strain evidence="1 3">I ESC-2004</strain>
    </source>
</reference>
<reference evidence="2" key="3">
    <citation type="submission" date="2015-06" db="UniProtKB">
        <authorList>
            <consortium name="EnsemblMetazoa"/>
        </authorList>
    </citation>
    <scope>IDENTIFICATION</scope>
</reference>
<dbReference type="EMBL" id="AMQN01011183">
    <property type="status" value="NOT_ANNOTATED_CDS"/>
    <property type="molecule type" value="Genomic_DNA"/>
</dbReference>
<dbReference type="EnsemblMetazoa" id="CapteT186351">
    <property type="protein sequence ID" value="CapteP186351"/>
    <property type="gene ID" value="CapteG186351"/>
</dbReference>